<dbReference type="Proteomes" id="UP000031668">
    <property type="component" value="Unassembled WGS sequence"/>
</dbReference>
<gene>
    <name evidence="1" type="ORF">RF11_00520</name>
</gene>
<proteinExistence type="predicted"/>
<dbReference type="AlphaFoldDB" id="A0A0C2JRU6"/>
<comment type="caution">
    <text evidence="1">The sequence shown here is derived from an EMBL/GenBank/DDBJ whole genome shotgun (WGS) entry which is preliminary data.</text>
</comment>
<evidence type="ECO:0000313" key="1">
    <source>
        <dbReference type="EMBL" id="KII72108.1"/>
    </source>
</evidence>
<name>A0A0C2JRU6_THEKT</name>
<sequence>MAQLFCESVHMLQKKVNEPYKDHETAESRLEDLKKTTIKLIQRIFVFYMNVNRGAPIQPESLNVGSEPEHTHGEPKDELDFLESELISCYRKADQINQRLRVYIDDLLKLLDTCRFHEHL</sequence>
<reference evidence="1 2" key="1">
    <citation type="journal article" date="2014" name="Genome Biol. Evol.">
        <title>The genome of the myxosporean Thelohanellus kitauei shows adaptations to nutrient acquisition within its fish host.</title>
        <authorList>
            <person name="Yang Y."/>
            <person name="Xiong J."/>
            <person name="Zhou Z."/>
            <person name="Huo F."/>
            <person name="Miao W."/>
            <person name="Ran C."/>
            <person name="Liu Y."/>
            <person name="Zhang J."/>
            <person name="Feng J."/>
            <person name="Wang M."/>
            <person name="Wang M."/>
            <person name="Wang L."/>
            <person name="Yao B."/>
        </authorList>
    </citation>
    <scope>NUCLEOTIDE SEQUENCE [LARGE SCALE GENOMIC DNA]</scope>
    <source>
        <strain evidence="1">Wuqing</strain>
    </source>
</reference>
<evidence type="ECO:0000313" key="2">
    <source>
        <dbReference type="Proteomes" id="UP000031668"/>
    </source>
</evidence>
<organism evidence="1 2">
    <name type="scientific">Thelohanellus kitauei</name>
    <name type="common">Myxosporean</name>
    <dbReference type="NCBI Taxonomy" id="669202"/>
    <lineage>
        <taxon>Eukaryota</taxon>
        <taxon>Metazoa</taxon>
        <taxon>Cnidaria</taxon>
        <taxon>Myxozoa</taxon>
        <taxon>Myxosporea</taxon>
        <taxon>Bivalvulida</taxon>
        <taxon>Platysporina</taxon>
        <taxon>Myxobolidae</taxon>
        <taxon>Thelohanellus</taxon>
    </lineage>
</organism>
<dbReference type="EMBL" id="JWZT01001390">
    <property type="protein sequence ID" value="KII72108.1"/>
    <property type="molecule type" value="Genomic_DNA"/>
</dbReference>
<accession>A0A0C2JRU6</accession>
<keyword evidence="2" id="KW-1185">Reference proteome</keyword>
<protein>
    <submittedName>
        <fullName evidence="1">Uncharacterized protein</fullName>
    </submittedName>
</protein>